<dbReference type="EMBL" id="WUUL01000001">
    <property type="protein sequence ID" value="MXQ52537.1"/>
    <property type="molecule type" value="Genomic_DNA"/>
</dbReference>
<organism evidence="1 2">
    <name type="scientific">Shimazuella alba</name>
    <dbReference type="NCBI Taxonomy" id="2690964"/>
    <lineage>
        <taxon>Bacteria</taxon>
        <taxon>Bacillati</taxon>
        <taxon>Bacillota</taxon>
        <taxon>Bacilli</taxon>
        <taxon>Bacillales</taxon>
        <taxon>Thermoactinomycetaceae</taxon>
        <taxon>Shimazuella</taxon>
    </lineage>
</organism>
<name>A0A6I4VM79_9BACL</name>
<dbReference type="RefSeq" id="WP_160799549.1">
    <property type="nucleotide sequence ID" value="NZ_WUUL01000001.1"/>
</dbReference>
<dbReference type="InterPro" id="IPR010763">
    <property type="entry name" value="DgaF"/>
</dbReference>
<accession>A0A6I4VM79</accession>
<dbReference type="AlphaFoldDB" id="A0A6I4VM79"/>
<evidence type="ECO:0000313" key="1">
    <source>
        <dbReference type="EMBL" id="MXQ52537.1"/>
    </source>
</evidence>
<comment type="caution">
    <text evidence="1">The sequence shown here is derived from an EMBL/GenBank/DDBJ whole genome shotgun (WGS) entry which is preliminary data.</text>
</comment>
<sequence>MLTNRLHGHLLFNFLAKDAKNLQDVLEAGKGYIIPGITAADHDVEAAVQKIHQFKKMIDIVSVGLGGNGNIDNWKKALEIAVRSEAGHVNQPFETASFAMGFIAGQQKESQWVNALVAPSGKVGTVRLASGKEVNTEWLVEMIKELGIPSIKLMPVNGLMHLEELIHLTQVAAKKGIRAIEPAGGISKDNIKEIVNGVKNTGIELFIPHIFGSTIHPTTKETIPEEVATILEKASE</sequence>
<keyword evidence="1" id="KW-0456">Lyase</keyword>
<evidence type="ECO:0000313" key="2">
    <source>
        <dbReference type="Proteomes" id="UP000430692"/>
    </source>
</evidence>
<proteinExistence type="predicted"/>
<reference evidence="1 2" key="1">
    <citation type="submission" date="2019-12" db="EMBL/GenBank/DDBJ databases">
        <title>Whole-genome analyses of novel actinobacteria.</title>
        <authorList>
            <person name="Sahin N."/>
            <person name="Saygin H."/>
        </authorList>
    </citation>
    <scope>NUCLEOTIDE SEQUENCE [LARGE SCALE GENOMIC DNA]</scope>
    <source>
        <strain evidence="1 2">KC615</strain>
    </source>
</reference>
<keyword evidence="2" id="KW-1185">Reference proteome</keyword>
<dbReference type="Gene3D" id="3.20.20.70">
    <property type="entry name" value="Aldolase class I"/>
    <property type="match status" value="1"/>
</dbReference>
<dbReference type="InterPro" id="IPR013785">
    <property type="entry name" value="Aldolase_TIM"/>
</dbReference>
<gene>
    <name evidence="1" type="ORF">GSM42_01960</name>
</gene>
<protein>
    <submittedName>
        <fullName evidence="1">Oxo-acid lyase</fullName>
    </submittedName>
</protein>
<dbReference type="GO" id="GO:0016829">
    <property type="term" value="F:lyase activity"/>
    <property type="evidence" value="ECO:0007669"/>
    <property type="project" value="UniProtKB-KW"/>
</dbReference>
<dbReference type="Proteomes" id="UP000430692">
    <property type="component" value="Unassembled WGS sequence"/>
</dbReference>
<dbReference type="Pfam" id="PF07071">
    <property type="entry name" value="KDGP_aldolase"/>
    <property type="match status" value="1"/>
</dbReference>